<dbReference type="AlphaFoldDB" id="A0A174DLB0"/>
<dbReference type="OrthoDB" id="9777242at2"/>
<keyword evidence="2" id="KW-1185">Reference proteome</keyword>
<dbReference type="GeneID" id="42776282"/>
<dbReference type="eggNOG" id="ENOG50322UQ">
    <property type="taxonomic scope" value="Bacteria"/>
</dbReference>
<reference evidence="1 2" key="1">
    <citation type="submission" date="2016-06" db="EMBL/GenBank/DDBJ databases">
        <authorList>
            <person name="Kjaerup R.B."/>
            <person name="Dalgaard T.S."/>
            <person name="Juul-Madsen H.R."/>
        </authorList>
    </citation>
    <scope>NUCLEOTIDE SEQUENCE [LARGE SCALE GENOMIC DNA]</scope>
    <source>
        <strain evidence="1 2">373-A1</strain>
    </source>
</reference>
<dbReference type="EMBL" id="MAPZ01000014">
    <property type="protein sequence ID" value="OBY11435.1"/>
    <property type="molecule type" value="Genomic_DNA"/>
</dbReference>
<accession>A0A174DLB0</accession>
<gene>
    <name evidence="1" type="ORF">CP373A1_05655</name>
</gene>
<comment type="caution">
    <text evidence="1">The sequence shown here is derived from an EMBL/GenBank/DDBJ whole genome shotgun (WGS) entry which is preliminary data.</text>
</comment>
<evidence type="ECO:0000313" key="2">
    <source>
        <dbReference type="Proteomes" id="UP000092714"/>
    </source>
</evidence>
<sequence>MSLFLGKIHYWLFNKIKWFEGIEDELLRLDSTFNVEELDKICGERTPDKPLEDIIDTSNIHGWLQERIIIAEGRNAYITKYLVNKGYLSSIEKIYETQGKKAGNEVKANTSINDAREIFTEMNNYILDGMPCDRVNEIVENSENKVVWKRRVCVHKDIFDKVGLDVGVFYSLREKWIENFVSEINSNFKYIHNEDDTMEIKRRG</sequence>
<organism evidence="1 2">
    <name type="scientific">Clostridium paraputrificum</name>
    <dbReference type="NCBI Taxonomy" id="29363"/>
    <lineage>
        <taxon>Bacteria</taxon>
        <taxon>Bacillati</taxon>
        <taxon>Bacillota</taxon>
        <taxon>Clostridia</taxon>
        <taxon>Eubacteriales</taxon>
        <taxon>Clostridiaceae</taxon>
        <taxon>Clostridium</taxon>
    </lineage>
</organism>
<dbReference type="RefSeq" id="WP_027098462.1">
    <property type="nucleotide sequence ID" value="NZ_CABHIH010000001.1"/>
</dbReference>
<dbReference type="Proteomes" id="UP000092714">
    <property type="component" value="Unassembled WGS sequence"/>
</dbReference>
<protein>
    <submittedName>
        <fullName evidence="1">Uncharacterized protein</fullName>
    </submittedName>
</protein>
<proteinExistence type="predicted"/>
<evidence type="ECO:0000313" key="1">
    <source>
        <dbReference type="EMBL" id="OBY11435.1"/>
    </source>
</evidence>
<name>A0A174DLB0_9CLOT</name>